<dbReference type="PANTHER" id="PTHR43214">
    <property type="entry name" value="TWO-COMPONENT RESPONSE REGULATOR"/>
    <property type="match status" value="1"/>
</dbReference>
<dbReference type="InterPro" id="IPR016032">
    <property type="entry name" value="Sig_transdc_resp-reg_C-effctor"/>
</dbReference>
<sequence length="280" mass="30232">MRRPSGCPTGEAGGSRVAATTATARAQGHTTLAGRLEVRAKALVDAVARRAGPARDEGGRAVDETPTRVVLADDDVLLREGLASLLERSGFEVAGQAGNAAELLALVRERRPDLAVVDIRMPPGHATEGVEAAKVIRAELPEVGILLLSAHVEVDQAMELLATGRRVGYLLKSRVTAVSDFVETLERIVHGGSVVDPSLVAELFNARRRHDPLELLTQREREVLSLMAEGRSNAGIAHKLWITEGTVEKHVRSIMSRLRLPETESDHRRVLAVLAFLDAR</sequence>
<dbReference type="InterPro" id="IPR058245">
    <property type="entry name" value="NreC/VraR/RcsB-like_REC"/>
</dbReference>
<keyword evidence="2" id="KW-0805">Transcription regulation</keyword>
<evidence type="ECO:0000256" key="1">
    <source>
        <dbReference type="ARBA" id="ARBA00022553"/>
    </source>
</evidence>
<dbReference type="PANTHER" id="PTHR43214:SF24">
    <property type="entry name" value="TRANSCRIPTIONAL REGULATORY PROTEIN NARL-RELATED"/>
    <property type="match status" value="1"/>
</dbReference>
<dbReference type="SUPFAM" id="SSF46894">
    <property type="entry name" value="C-terminal effector domain of the bipartite response regulators"/>
    <property type="match status" value="1"/>
</dbReference>
<dbReference type="InterPro" id="IPR000792">
    <property type="entry name" value="Tscrpt_reg_LuxR_C"/>
</dbReference>
<evidence type="ECO:0000256" key="6">
    <source>
        <dbReference type="SAM" id="MobiDB-lite"/>
    </source>
</evidence>
<comment type="caution">
    <text evidence="9">The sequence shown here is derived from an EMBL/GenBank/DDBJ whole genome shotgun (WGS) entry which is preliminary data.</text>
</comment>
<dbReference type="GO" id="GO:0003677">
    <property type="term" value="F:DNA binding"/>
    <property type="evidence" value="ECO:0007669"/>
    <property type="project" value="UniProtKB-KW"/>
</dbReference>
<dbReference type="InterPro" id="IPR001789">
    <property type="entry name" value="Sig_transdc_resp-reg_receiver"/>
</dbReference>
<dbReference type="GO" id="GO:0000160">
    <property type="term" value="P:phosphorelay signal transduction system"/>
    <property type="evidence" value="ECO:0007669"/>
    <property type="project" value="InterPro"/>
</dbReference>
<evidence type="ECO:0000313" key="9">
    <source>
        <dbReference type="EMBL" id="KAB8184797.1"/>
    </source>
</evidence>
<dbReference type="Pfam" id="PF00072">
    <property type="entry name" value="Response_reg"/>
    <property type="match status" value="1"/>
</dbReference>
<protein>
    <submittedName>
        <fullName evidence="9">Response regulator</fullName>
    </submittedName>
</protein>
<evidence type="ECO:0000256" key="4">
    <source>
        <dbReference type="ARBA" id="ARBA00023163"/>
    </source>
</evidence>
<keyword evidence="10" id="KW-1185">Reference proteome</keyword>
<dbReference type="GO" id="GO:0006355">
    <property type="term" value="P:regulation of DNA-templated transcription"/>
    <property type="evidence" value="ECO:0007669"/>
    <property type="project" value="InterPro"/>
</dbReference>
<dbReference type="InterPro" id="IPR011006">
    <property type="entry name" value="CheY-like_superfamily"/>
</dbReference>
<evidence type="ECO:0000256" key="2">
    <source>
        <dbReference type="ARBA" id="ARBA00023015"/>
    </source>
</evidence>
<organism evidence="9 10">
    <name type="scientific">Microbispora catharanthi</name>
    <dbReference type="NCBI Taxonomy" id="1712871"/>
    <lineage>
        <taxon>Bacteria</taxon>
        <taxon>Bacillati</taxon>
        <taxon>Actinomycetota</taxon>
        <taxon>Actinomycetes</taxon>
        <taxon>Streptosporangiales</taxon>
        <taxon>Streptosporangiaceae</taxon>
        <taxon>Microbispora</taxon>
    </lineage>
</organism>
<dbReference type="Pfam" id="PF00196">
    <property type="entry name" value="GerE"/>
    <property type="match status" value="1"/>
</dbReference>
<dbReference type="AlphaFoldDB" id="A0A5N6BWF6"/>
<dbReference type="Gene3D" id="3.40.50.2300">
    <property type="match status" value="1"/>
</dbReference>
<evidence type="ECO:0000313" key="10">
    <source>
        <dbReference type="Proteomes" id="UP000313066"/>
    </source>
</evidence>
<reference evidence="9 10" key="1">
    <citation type="submission" date="2019-10" db="EMBL/GenBank/DDBJ databases">
        <title>Nonomuraea sp. nov., isolated from Phyllanthus amarus.</title>
        <authorList>
            <person name="Klykleung N."/>
            <person name="Tanasupawat S."/>
        </authorList>
    </citation>
    <scope>NUCLEOTIDE SEQUENCE [LARGE SCALE GENOMIC DNA]</scope>
    <source>
        <strain evidence="9 10">CR1-09</strain>
    </source>
</reference>
<feature type="modified residue" description="4-aspartylphosphate" evidence="5">
    <location>
        <position position="118"/>
    </location>
</feature>
<evidence type="ECO:0000256" key="3">
    <source>
        <dbReference type="ARBA" id="ARBA00023125"/>
    </source>
</evidence>
<feature type="domain" description="HTH luxR-type" evidence="7">
    <location>
        <begin position="209"/>
        <end position="280"/>
    </location>
</feature>
<accession>A0A5N6BWF6</accession>
<gene>
    <name evidence="9" type="ORF">FH610_012755</name>
</gene>
<dbReference type="EMBL" id="VDMA02000006">
    <property type="protein sequence ID" value="KAB8184797.1"/>
    <property type="molecule type" value="Genomic_DNA"/>
</dbReference>
<feature type="region of interest" description="Disordered" evidence="6">
    <location>
        <begin position="1"/>
        <end position="21"/>
    </location>
</feature>
<dbReference type="Proteomes" id="UP000313066">
    <property type="component" value="Unassembled WGS sequence"/>
</dbReference>
<evidence type="ECO:0000256" key="5">
    <source>
        <dbReference type="PROSITE-ProRule" id="PRU00169"/>
    </source>
</evidence>
<evidence type="ECO:0000259" key="8">
    <source>
        <dbReference type="PROSITE" id="PS50110"/>
    </source>
</evidence>
<keyword evidence="4" id="KW-0804">Transcription</keyword>
<dbReference type="PRINTS" id="PR00038">
    <property type="entry name" value="HTHLUXR"/>
</dbReference>
<dbReference type="CDD" id="cd06170">
    <property type="entry name" value="LuxR_C_like"/>
    <property type="match status" value="1"/>
</dbReference>
<feature type="domain" description="Response regulatory" evidence="8">
    <location>
        <begin position="68"/>
        <end position="187"/>
    </location>
</feature>
<keyword evidence="1 5" id="KW-0597">Phosphoprotein</keyword>
<dbReference type="SUPFAM" id="SSF52172">
    <property type="entry name" value="CheY-like"/>
    <property type="match status" value="1"/>
</dbReference>
<name>A0A5N6BWF6_9ACTN</name>
<proteinExistence type="predicted"/>
<keyword evidence="3" id="KW-0238">DNA-binding</keyword>
<dbReference type="PROSITE" id="PS50043">
    <property type="entry name" value="HTH_LUXR_2"/>
    <property type="match status" value="1"/>
</dbReference>
<dbReference type="CDD" id="cd17535">
    <property type="entry name" value="REC_NarL-like"/>
    <property type="match status" value="1"/>
</dbReference>
<dbReference type="InterPro" id="IPR039420">
    <property type="entry name" value="WalR-like"/>
</dbReference>
<dbReference type="SMART" id="SM00421">
    <property type="entry name" value="HTH_LUXR"/>
    <property type="match status" value="1"/>
</dbReference>
<dbReference type="PROSITE" id="PS00622">
    <property type="entry name" value="HTH_LUXR_1"/>
    <property type="match status" value="1"/>
</dbReference>
<dbReference type="PROSITE" id="PS50110">
    <property type="entry name" value="RESPONSE_REGULATORY"/>
    <property type="match status" value="1"/>
</dbReference>
<evidence type="ECO:0000259" key="7">
    <source>
        <dbReference type="PROSITE" id="PS50043"/>
    </source>
</evidence>
<dbReference type="SMART" id="SM00448">
    <property type="entry name" value="REC"/>
    <property type="match status" value="1"/>
</dbReference>